<sequence length="520" mass="57533">MTTLPNISTPAKVTFGAELEFLIPTLDRGVDDPHAHVKELTPVLRIPNRAYKGKGMVSNKVNDREEYVLERVRKLISKNLNITVGNDASSLMPDADFTAKVIAGYHHWAVDTDGSVNEPNMEKNNWVAVEVQSPVAFASPEAFDAVNHVASLISGAFRCRVNASCDVHVHVGQREERFPLELIRRIGALSFAAEPLLFTLQNPSRRANVYCQSLRERGYIARGRVVKCPHDPGRRVPEPDTTCLHYIGRERRHGEDKISTREKNMEDTTIAAFGATRQAGHFEPFQNPPYPASAELGPTVEAEVSDDATLRIEENFQPYTAAGNKPTRTRTIPRIQMPTYTKEQLKDFDAEIVEYSVTGLSFEVDRGSSGFGGGTMAEHELGVFEGTRRIFNSPSSCAIARLLHPGGRPSISFSAYTCGKLTGGPEAGKRTIEFRLAEGTLDGEWIATWSKICVGFVRFAMHASVDEYVEALNNCDLASKQPGKYDVIDFIDDIGLPAEAEVAEKRIKNHLKAWGLKYAV</sequence>
<dbReference type="InterPro" id="IPR022025">
    <property type="entry name" value="Amidoligase_2"/>
</dbReference>
<gene>
    <name evidence="1" type="ORF">KHLLAP_LOCUS1878</name>
</gene>
<evidence type="ECO:0000313" key="2">
    <source>
        <dbReference type="Proteomes" id="UP001295740"/>
    </source>
</evidence>
<dbReference type="PANTHER" id="PTHR36847">
    <property type="entry name" value="AMIDOLIGASE ENZYME"/>
    <property type="match status" value="1"/>
</dbReference>
<dbReference type="EMBL" id="CAUWAG010000003">
    <property type="protein sequence ID" value="CAJ2501410.1"/>
    <property type="molecule type" value="Genomic_DNA"/>
</dbReference>
<keyword evidence="2" id="KW-1185">Reference proteome</keyword>
<dbReference type="Pfam" id="PF12224">
    <property type="entry name" value="Amidoligase_2"/>
    <property type="match status" value="1"/>
</dbReference>
<protein>
    <submittedName>
        <fullName evidence="1">Uu.00g042630.m01.CDS01</fullName>
    </submittedName>
</protein>
<accession>A0AAI8VAL9</accession>
<dbReference type="PANTHER" id="PTHR36847:SF1">
    <property type="entry name" value="AMIDOLIGASE ENZYME"/>
    <property type="match status" value="1"/>
</dbReference>
<proteinExistence type="predicted"/>
<comment type="caution">
    <text evidence="1">The sequence shown here is derived from an EMBL/GenBank/DDBJ whole genome shotgun (WGS) entry which is preliminary data.</text>
</comment>
<evidence type="ECO:0000313" key="1">
    <source>
        <dbReference type="EMBL" id="CAJ2501410.1"/>
    </source>
</evidence>
<reference evidence="1" key="1">
    <citation type="submission" date="2023-10" db="EMBL/GenBank/DDBJ databases">
        <authorList>
            <person name="Hackl T."/>
        </authorList>
    </citation>
    <scope>NUCLEOTIDE SEQUENCE</scope>
</reference>
<dbReference type="AlphaFoldDB" id="A0AAI8VAL9"/>
<dbReference type="Proteomes" id="UP001295740">
    <property type="component" value="Unassembled WGS sequence"/>
</dbReference>
<name>A0AAI8VAL9_9PEZI</name>
<organism evidence="1 2">
    <name type="scientific">Anthostomella pinea</name>
    <dbReference type="NCBI Taxonomy" id="933095"/>
    <lineage>
        <taxon>Eukaryota</taxon>
        <taxon>Fungi</taxon>
        <taxon>Dikarya</taxon>
        <taxon>Ascomycota</taxon>
        <taxon>Pezizomycotina</taxon>
        <taxon>Sordariomycetes</taxon>
        <taxon>Xylariomycetidae</taxon>
        <taxon>Xylariales</taxon>
        <taxon>Xylariaceae</taxon>
        <taxon>Anthostomella</taxon>
    </lineage>
</organism>